<dbReference type="Proteomes" id="UP000215914">
    <property type="component" value="Unassembled WGS sequence"/>
</dbReference>
<name>A0A9K3I4D4_HELAN</name>
<dbReference type="AlphaFoldDB" id="A0A9K3I4D4"/>
<organism evidence="1 2">
    <name type="scientific">Helianthus annuus</name>
    <name type="common">Common sunflower</name>
    <dbReference type="NCBI Taxonomy" id="4232"/>
    <lineage>
        <taxon>Eukaryota</taxon>
        <taxon>Viridiplantae</taxon>
        <taxon>Streptophyta</taxon>
        <taxon>Embryophyta</taxon>
        <taxon>Tracheophyta</taxon>
        <taxon>Spermatophyta</taxon>
        <taxon>Magnoliopsida</taxon>
        <taxon>eudicotyledons</taxon>
        <taxon>Gunneridae</taxon>
        <taxon>Pentapetalae</taxon>
        <taxon>asterids</taxon>
        <taxon>campanulids</taxon>
        <taxon>Asterales</taxon>
        <taxon>Asteraceae</taxon>
        <taxon>Asteroideae</taxon>
        <taxon>Heliantheae alliance</taxon>
        <taxon>Heliantheae</taxon>
        <taxon>Helianthus</taxon>
    </lineage>
</organism>
<dbReference type="EMBL" id="MNCJ02000324">
    <property type="protein sequence ID" value="KAF5790233.1"/>
    <property type="molecule type" value="Genomic_DNA"/>
</dbReference>
<accession>A0A9K3I4D4</accession>
<evidence type="ECO:0000313" key="2">
    <source>
        <dbReference type="Proteomes" id="UP000215914"/>
    </source>
</evidence>
<keyword evidence="2" id="KW-1185">Reference proteome</keyword>
<dbReference type="Gramene" id="mRNA:HanXRQr2_Chr09g0380731">
    <property type="protein sequence ID" value="CDS:HanXRQr2_Chr09g0380731.1"/>
    <property type="gene ID" value="HanXRQr2_Chr09g0380731"/>
</dbReference>
<gene>
    <name evidence="1" type="ORF">HanXRQr2_Chr09g0380731</name>
</gene>
<comment type="caution">
    <text evidence="1">The sequence shown here is derived from an EMBL/GenBank/DDBJ whole genome shotgun (WGS) entry which is preliminary data.</text>
</comment>
<proteinExistence type="predicted"/>
<protein>
    <submittedName>
        <fullName evidence="1">Uncharacterized protein</fullName>
    </submittedName>
</protein>
<evidence type="ECO:0000313" key="1">
    <source>
        <dbReference type="EMBL" id="KAF5790233.1"/>
    </source>
</evidence>
<reference evidence="1" key="2">
    <citation type="submission" date="2020-06" db="EMBL/GenBank/DDBJ databases">
        <title>Helianthus annuus Genome sequencing and assembly Release 2.</title>
        <authorList>
            <person name="Gouzy J."/>
            <person name="Langlade N."/>
            <person name="Munos S."/>
        </authorList>
    </citation>
    <scope>NUCLEOTIDE SEQUENCE</scope>
    <source>
        <tissue evidence="1">Leaves</tissue>
    </source>
</reference>
<sequence>MFCASHQAITDASRDDFPEPTVPTVAASSPFFTSKFKFLTVSPSCQLNDPF</sequence>
<reference evidence="1" key="1">
    <citation type="journal article" date="2017" name="Nature">
        <title>The sunflower genome provides insights into oil metabolism, flowering and Asterid evolution.</title>
        <authorList>
            <person name="Badouin H."/>
            <person name="Gouzy J."/>
            <person name="Grassa C.J."/>
            <person name="Murat F."/>
            <person name="Staton S.E."/>
            <person name="Cottret L."/>
            <person name="Lelandais-Briere C."/>
            <person name="Owens G.L."/>
            <person name="Carrere S."/>
            <person name="Mayjonade B."/>
            <person name="Legrand L."/>
            <person name="Gill N."/>
            <person name="Kane N.C."/>
            <person name="Bowers J.E."/>
            <person name="Hubner S."/>
            <person name="Bellec A."/>
            <person name="Berard A."/>
            <person name="Berges H."/>
            <person name="Blanchet N."/>
            <person name="Boniface M.C."/>
            <person name="Brunel D."/>
            <person name="Catrice O."/>
            <person name="Chaidir N."/>
            <person name="Claudel C."/>
            <person name="Donnadieu C."/>
            <person name="Faraut T."/>
            <person name="Fievet G."/>
            <person name="Helmstetter N."/>
            <person name="King M."/>
            <person name="Knapp S.J."/>
            <person name="Lai Z."/>
            <person name="Le Paslier M.C."/>
            <person name="Lippi Y."/>
            <person name="Lorenzon L."/>
            <person name="Mandel J.R."/>
            <person name="Marage G."/>
            <person name="Marchand G."/>
            <person name="Marquand E."/>
            <person name="Bret-Mestries E."/>
            <person name="Morien E."/>
            <person name="Nambeesan S."/>
            <person name="Nguyen T."/>
            <person name="Pegot-Espagnet P."/>
            <person name="Pouilly N."/>
            <person name="Raftis F."/>
            <person name="Sallet E."/>
            <person name="Schiex T."/>
            <person name="Thomas J."/>
            <person name="Vandecasteele C."/>
            <person name="Vares D."/>
            <person name="Vear F."/>
            <person name="Vautrin S."/>
            <person name="Crespi M."/>
            <person name="Mangin B."/>
            <person name="Burke J.M."/>
            <person name="Salse J."/>
            <person name="Munos S."/>
            <person name="Vincourt P."/>
            <person name="Rieseberg L.H."/>
            <person name="Langlade N.B."/>
        </authorList>
    </citation>
    <scope>NUCLEOTIDE SEQUENCE</scope>
    <source>
        <tissue evidence="1">Leaves</tissue>
    </source>
</reference>